<evidence type="ECO:0000256" key="3">
    <source>
        <dbReference type="ARBA" id="ARBA00005179"/>
    </source>
</evidence>
<keyword evidence="6" id="KW-0479">Metal-binding</keyword>
<dbReference type="InterPro" id="IPR008972">
    <property type="entry name" value="Cupredoxin"/>
</dbReference>
<dbReference type="Proteomes" id="UP000758603">
    <property type="component" value="Unassembled WGS sequence"/>
</dbReference>
<keyword evidence="8" id="KW-0677">Repeat</keyword>
<evidence type="ECO:0000256" key="12">
    <source>
        <dbReference type="ARBA" id="ARBA00023180"/>
    </source>
</evidence>
<evidence type="ECO:0000256" key="13">
    <source>
        <dbReference type="ARBA" id="ARBA00023185"/>
    </source>
</evidence>
<evidence type="ECO:0000256" key="7">
    <source>
        <dbReference type="ARBA" id="ARBA00022729"/>
    </source>
</evidence>
<feature type="domain" description="Plastocyanin-like" evidence="16">
    <location>
        <begin position="46"/>
        <end position="158"/>
    </location>
</feature>
<evidence type="ECO:0000313" key="18">
    <source>
        <dbReference type="Proteomes" id="UP000758603"/>
    </source>
</evidence>
<dbReference type="AlphaFoldDB" id="A0A9P8UHP1"/>
<evidence type="ECO:0000256" key="4">
    <source>
        <dbReference type="ARBA" id="ARBA00010609"/>
    </source>
</evidence>
<dbReference type="PANTHER" id="PTHR11709">
    <property type="entry name" value="MULTI-COPPER OXIDASE"/>
    <property type="match status" value="1"/>
</dbReference>
<dbReference type="InterPro" id="IPR001117">
    <property type="entry name" value="Cu-oxidase_2nd"/>
</dbReference>
<keyword evidence="12" id="KW-0325">Glycoprotein</keyword>
<dbReference type="CDD" id="cd13854">
    <property type="entry name" value="CuRO_1_MaLCC_like"/>
    <property type="match status" value="1"/>
</dbReference>
<proteinExistence type="inferred from homology"/>
<feature type="domain" description="Plastocyanin-like" evidence="15">
    <location>
        <begin position="392"/>
        <end position="508"/>
    </location>
</feature>
<keyword evidence="18" id="KW-1185">Reference proteome</keyword>
<evidence type="ECO:0000256" key="9">
    <source>
        <dbReference type="ARBA" id="ARBA00023002"/>
    </source>
</evidence>
<evidence type="ECO:0000256" key="1">
    <source>
        <dbReference type="ARBA" id="ARBA00000349"/>
    </source>
</evidence>
<feature type="domain" description="Plastocyanin-like" evidence="14">
    <location>
        <begin position="169"/>
        <end position="320"/>
    </location>
</feature>
<dbReference type="Pfam" id="PF07732">
    <property type="entry name" value="Cu-oxidase_3"/>
    <property type="match status" value="1"/>
</dbReference>
<dbReference type="CDD" id="cd13880">
    <property type="entry name" value="CuRO_2_MaLCC_like"/>
    <property type="match status" value="1"/>
</dbReference>
<dbReference type="EC" id="1.10.3.2" evidence="5"/>
<dbReference type="EMBL" id="JAGPXC010000006">
    <property type="protein sequence ID" value="KAH6652279.1"/>
    <property type="molecule type" value="Genomic_DNA"/>
</dbReference>
<dbReference type="Pfam" id="PF00394">
    <property type="entry name" value="Cu-oxidase"/>
    <property type="match status" value="1"/>
</dbReference>
<accession>A0A9P8UHP1</accession>
<dbReference type="InterPro" id="IPR045087">
    <property type="entry name" value="Cu-oxidase_fam"/>
</dbReference>
<dbReference type="GO" id="GO:0046274">
    <property type="term" value="P:lignin catabolic process"/>
    <property type="evidence" value="ECO:0007669"/>
    <property type="project" value="UniProtKB-KW"/>
</dbReference>
<name>A0A9P8UHP1_9PEZI</name>
<dbReference type="FunFam" id="2.60.40.420:FF:000021">
    <property type="entry name" value="Extracellular dihydrogeodin oxidase/laccase"/>
    <property type="match status" value="1"/>
</dbReference>
<keyword evidence="9" id="KW-0560">Oxidoreductase</keyword>
<evidence type="ECO:0000256" key="2">
    <source>
        <dbReference type="ARBA" id="ARBA00001935"/>
    </source>
</evidence>
<comment type="caution">
    <text evidence="17">The sequence shown here is derived from an EMBL/GenBank/DDBJ whole genome shotgun (WGS) entry which is preliminary data.</text>
</comment>
<comment type="cofactor">
    <cofactor evidence="2">
        <name>Cu cation</name>
        <dbReference type="ChEBI" id="CHEBI:23378"/>
    </cofactor>
</comment>
<keyword evidence="10" id="KW-0186">Copper</keyword>
<dbReference type="Pfam" id="PF07731">
    <property type="entry name" value="Cu-oxidase_2"/>
    <property type="match status" value="1"/>
</dbReference>
<dbReference type="RefSeq" id="XP_045956557.1">
    <property type="nucleotide sequence ID" value="XM_046108903.1"/>
</dbReference>
<keyword evidence="11" id="KW-1015">Disulfide bond</keyword>
<sequence length="542" mass="60102">MGIDYAGNTAKTRSEWCEHSINTNYISTSLDTGVTREYYLELTDGMFAPDGVERYSMAINGSIPGPTLFADWGDTVVVHVTNSLTSSKNGTSIHFHGIRQNYTNQNDGVSSITQCPTPPGSSITYKWKAEQYGTTWYHSHFGLQAWAGAFGGIVINGPSAANYDEDLGVLFLNDWSHIPVDTLHTIEQTGASFELDNGLLNGTNVYSGGDVVGQTGQRLNLSFTAGTSYRIRLINAAIDTHFKFSIDNHTLQVIANDLVPIHPYTTNILDIAMGQRYDVIVRADQDDAPNSSFWIRAIPQETCSNNAAPDNIKGVIHYGESQSTPTSQPYNYTDSCEDEAATNLKPYFAQDVGASTWNKTQSLYGWFNDEGLFRWYLNSSTMVVDWENPTLLQTYNNNTNFLTSKNLIELPEANKWAYIVIQSLMDGPHPIHLHGHDFLVLGQGYGTFNNNITLNLHNPPRRDTAMLLSSGYLVIAFETDNPGAWLMHCHVGWHTSEGFALQFLERAQDLAPLIDAERLESNCAAWNDYQTANAVVQDDSGV</sequence>
<evidence type="ECO:0000259" key="16">
    <source>
        <dbReference type="Pfam" id="PF07732"/>
    </source>
</evidence>
<dbReference type="OrthoDB" id="2121828at2759"/>
<evidence type="ECO:0000259" key="14">
    <source>
        <dbReference type="Pfam" id="PF00394"/>
    </source>
</evidence>
<dbReference type="FunFam" id="2.60.40.420:FF:000046">
    <property type="entry name" value="Multicopper oxidase"/>
    <property type="match status" value="1"/>
</dbReference>
<protein>
    <recommendedName>
        <fullName evidence="5">laccase</fullName>
        <ecNumber evidence="5">1.10.3.2</ecNumber>
    </recommendedName>
</protein>
<reference evidence="17" key="1">
    <citation type="journal article" date="2021" name="Nat. Commun.">
        <title>Genetic determinants of endophytism in the Arabidopsis root mycobiome.</title>
        <authorList>
            <person name="Mesny F."/>
            <person name="Miyauchi S."/>
            <person name="Thiergart T."/>
            <person name="Pickel B."/>
            <person name="Atanasova L."/>
            <person name="Karlsson M."/>
            <person name="Huettel B."/>
            <person name="Barry K.W."/>
            <person name="Haridas S."/>
            <person name="Chen C."/>
            <person name="Bauer D."/>
            <person name="Andreopoulos W."/>
            <person name="Pangilinan J."/>
            <person name="LaButti K."/>
            <person name="Riley R."/>
            <person name="Lipzen A."/>
            <person name="Clum A."/>
            <person name="Drula E."/>
            <person name="Henrissat B."/>
            <person name="Kohler A."/>
            <person name="Grigoriev I.V."/>
            <person name="Martin F.M."/>
            <person name="Hacquard S."/>
        </authorList>
    </citation>
    <scope>NUCLEOTIDE SEQUENCE</scope>
    <source>
        <strain evidence="17">MPI-SDFR-AT-0073</strain>
    </source>
</reference>
<organism evidence="17 18">
    <name type="scientific">Truncatella angustata</name>
    <dbReference type="NCBI Taxonomy" id="152316"/>
    <lineage>
        <taxon>Eukaryota</taxon>
        <taxon>Fungi</taxon>
        <taxon>Dikarya</taxon>
        <taxon>Ascomycota</taxon>
        <taxon>Pezizomycotina</taxon>
        <taxon>Sordariomycetes</taxon>
        <taxon>Xylariomycetidae</taxon>
        <taxon>Amphisphaeriales</taxon>
        <taxon>Sporocadaceae</taxon>
        <taxon>Truncatella</taxon>
    </lineage>
</organism>
<comment type="pathway">
    <text evidence="3">Secondary metabolite biosynthesis.</text>
</comment>
<dbReference type="PANTHER" id="PTHR11709:SF502">
    <property type="entry name" value="MULTICOPPER OXIDASE"/>
    <property type="match status" value="1"/>
</dbReference>
<dbReference type="CDD" id="cd13901">
    <property type="entry name" value="CuRO_3_MaLCC_like"/>
    <property type="match status" value="1"/>
</dbReference>
<evidence type="ECO:0000256" key="11">
    <source>
        <dbReference type="ARBA" id="ARBA00023157"/>
    </source>
</evidence>
<comment type="similarity">
    <text evidence="4">Belongs to the multicopper oxidase family.</text>
</comment>
<dbReference type="InterPro" id="IPR011706">
    <property type="entry name" value="Cu-oxidase_C"/>
</dbReference>
<evidence type="ECO:0000256" key="6">
    <source>
        <dbReference type="ARBA" id="ARBA00022723"/>
    </source>
</evidence>
<dbReference type="GO" id="GO:0052716">
    <property type="term" value="F:hydroquinone:oxygen oxidoreductase activity"/>
    <property type="evidence" value="ECO:0007669"/>
    <property type="project" value="UniProtKB-EC"/>
</dbReference>
<evidence type="ECO:0000256" key="5">
    <source>
        <dbReference type="ARBA" id="ARBA00012297"/>
    </source>
</evidence>
<evidence type="ECO:0000259" key="15">
    <source>
        <dbReference type="Pfam" id="PF07731"/>
    </source>
</evidence>
<comment type="catalytic activity">
    <reaction evidence="1">
        <text>4 hydroquinone + O2 = 4 benzosemiquinone + 2 H2O</text>
        <dbReference type="Rhea" id="RHEA:11276"/>
        <dbReference type="ChEBI" id="CHEBI:15377"/>
        <dbReference type="ChEBI" id="CHEBI:15379"/>
        <dbReference type="ChEBI" id="CHEBI:17594"/>
        <dbReference type="ChEBI" id="CHEBI:17977"/>
        <dbReference type="EC" id="1.10.3.2"/>
    </reaction>
</comment>
<evidence type="ECO:0000256" key="10">
    <source>
        <dbReference type="ARBA" id="ARBA00023008"/>
    </source>
</evidence>
<gene>
    <name evidence="17" type="ORF">BKA67DRAFT_680798</name>
</gene>
<dbReference type="GO" id="GO:0005507">
    <property type="term" value="F:copper ion binding"/>
    <property type="evidence" value="ECO:0007669"/>
    <property type="project" value="InterPro"/>
</dbReference>
<evidence type="ECO:0000313" key="17">
    <source>
        <dbReference type="EMBL" id="KAH6652279.1"/>
    </source>
</evidence>
<evidence type="ECO:0000256" key="8">
    <source>
        <dbReference type="ARBA" id="ARBA00022737"/>
    </source>
</evidence>
<dbReference type="GeneID" id="70137794"/>
<dbReference type="SUPFAM" id="SSF49503">
    <property type="entry name" value="Cupredoxins"/>
    <property type="match status" value="3"/>
</dbReference>
<dbReference type="FunFam" id="2.60.40.420:FF:000038">
    <property type="entry name" value="Extracellular dihydrogeodin oxidase/laccase"/>
    <property type="match status" value="1"/>
</dbReference>
<keyword evidence="13" id="KW-0439">Lignin degradation</keyword>
<dbReference type="Gene3D" id="2.60.40.420">
    <property type="entry name" value="Cupredoxins - blue copper proteins"/>
    <property type="match status" value="3"/>
</dbReference>
<keyword evidence="7" id="KW-0732">Signal</keyword>
<dbReference type="InterPro" id="IPR011707">
    <property type="entry name" value="Cu-oxidase-like_N"/>
</dbReference>